<feature type="transmembrane region" description="Helical" evidence="5">
    <location>
        <begin position="393"/>
        <end position="410"/>
    </location>
</feature>
<evidence type="ECO:0000313" key="6">
    <source>
        <dbReference type="EMBL" id="SVA32539.1"/>
    </source>
</evidence>
<feature type="transmembrane region" description="Helical" evidence="5">
    <location>
        <begin position="29"/>
        <end position="50"/>
    </location>
</feature>
<sequence>MAENKTSLLYNIDDNPPVLETVILGLQHYLTMFGSTVAIPLILAPAFGIIDPVEKGWLIATMFFVSGITTLLQTAFGNRLPIVQGGTFSFLAPTFAICGMAALANAGWEVRMQHVQGAIIAGSLVEISVGASGIIGRLLRFVGPITIAPTIALIGLALFKFGAPEAGRHWPIGGLTILLIILFSQYLRQKHRTFELYPILLAIATAWIVSATLTTVGLFPEGHPSHTSLDNLKNAPWFRIPYPFQWGFPQFGAAAFIGMLAGYIASMVESIGDYYACARLSGAPTPDKHVINRGITFEGIGCLVAGIFGTGNGTTSYSENIGAIGLTRVGSRRVVQAGAVIMILLGMVSKFGALFTTIPQPIVGGMYCAMFGMIVAVGLSNLQFVDLNSARNLFILGFAFFMGLSVPEYFAQQPMQFEPAWVASILNTLGSTGMAVGAFTALALDNTILGTDEERGLKAWENH</sequence>
<name>A0A381UWM7_9ZZZZ</name>
<organism evidence="6">
    <name type="scientific">marine metagenome</name>
    <dbReference type="NCBI Taxonomy" id="408172"/>
    <lineage>
        <taxon>unclassified sequences</taxon>
        <taxon>metagenomes</taxon>
        <taxon>ecological metagenomes</taxon>
    </lineage>
</organism>
<dbReference type="GO" id="GO:0022857">
    <property type="term" value="F:transmembrane transporter activity"/>
    <property type="evidence" value="ECO:0007669"/>
    <property type="project" value="InterPro"/>
</dbReference>
<feature type="transmembrane region" description="Helical" evidence="5">
    <location>
        <begin position="334"/>
        <end position="356"/>
    </location>
</feature>
<feature type="transmembrane region" description="Helical" evidence="5">
    <location>
        <begin position="422"/>
        <end position="444"/>
    </location>
</feature>
<evidence type="ECO:0008006" key="7">
    <source>
        <dbReference type="Google" id="ProtNLM"/>
    </source>
</evidence>
<dbReference type="NCBIfam" id="NF037981">
    <property type="entry name" value="NCS2_1"/>
    <property type="match status" value="1"/>
</dbReference>
<dbReference type="PANTHER" id="PTHR11119">
    <property type="entry name" value="XANTHINE-URACIL / VITAMIN C PERMEASE FAMILY MEMBER"/>
    <property type="match status" value="1"/>
</dbReference>
<keyword evidence="2 5" id="KW-0812">Transmembrane</keyword>
<keyword evidence="4 5" id="KW-0472">Membrane</keyword>
<proteinExistence type="predicted"/>
<evidence type="ECO:0000256" key="3">
    <source>
        <dbReference type="ARBA" id="ARBA00022989"/>
    </source>
</evidence>
<dbReference type="GO" id="GO:0016020">
    <property type="term" value="C:membrane"/>
    <property type="evidence" value="ECO:0007669"/>
    <property type="project" value="UniProtKB-SubCell"/>
</dbReference>
<feature type="transmembrane region" description="Helical" evidence="5">
    <location>
        <begin position="169"/>
        <end position="187"/>
    </location>
</feature>
<accession>A0A381UWM7</accession>
<feature type="transmembrane region" description="Helical" evidence="5">
    <location>
        <begin position="141"/>
        <end position="163"/>
    </location>
</feature>
<dbReference type="AlphaFoldDB" id="A0A381UWM7"/>
<dbReference type="InterPro" id="IPR006043">
    <property type="entry name" value="NCS2"/>
</dbReference>
<feature type="transmembrane region" description="Helical" evidence="5">
    <location>
        <begin position="362"/>
        <end position="381"/>
    </location>
</feature>
<dbReference type="Pfam" id="PF00860">
    <property type="entry name" value="Xan_ur_permease"/>
    <property type="match status" value="1"/>
</dbReference>
<keyword evidence="3 5" id="KW-1133">Transmembrane helix</keyword>
<gene>
    <name evidence="6" type="ORF">METZ01_LOCUS85393</name>
</gene>
<protein>
    <recommendedName>
        <fullName evidence="7">Xanthine permease</fullName>
    </recommendedName>
</protein>
<reference evidence="6" key="1">
    <citation type="submission" date="2018-05" db="EMBL/GenBank/DDBJ databases">
        <authorList>
            <person name="Lanie J.A."/>
            <person name="Ng W.-L."/>
            <person name="Kazmierczak K.M."/>
            <person name="Andrzejewski T.M."/>
            <person name="Davidsen T.M."/>
            <person name="Wayne K.J."/>
            <person name="Tettelin H."/>
            <person name="Glass J.I."/>
            <person name="Rusch D."/>
            <person name="Podicherti R."/>
            <person name="Tsui H.-C.T."/>
            <person name="Winkler M.E."/>
        </authorList>
    </citation>
    <scope>NUCLEOTIDE SEQUENCE</scope>
</reference>
<feature type="transmembrane region" description="Helical" evidence="5">
    <location>
        <begin position="56"/>
        <end position="76"/>
    </location>
</feature>
<evidence type="ECO:0000256" key="2">
    <source>
        <dbReference type="ARBA" id="ARBA00022692"/>
    </source>
</evidence>
<feature type="transmembrane region" description="Helical" evidence="5">
    <location>
        <begin position="246"/>
        <end position="265"/>
    </location>
</feature>
<dbReference type="EMBL" id="UINC01007299">
    <property type="protein sequence ID" value="SVA32539.1"/>
    <property type="molecule type" value="Genomic_DNA"/>
</dbReference>
<feature type="transmembrane region" description="Helical" evidence="5">
    <location>
        <begin position="199"/>
        <end position="219"/>
    </location>
</feature>
<feature type="transmembrane region" description="Helical" evidence="5">
    <location>
        <begin position="88"/>
        <end position="108"/>
    </location>
</feature>
<evidence type="ECO:0000256" key="1">
    <source>
        <dbReference type="ARBA" id="ARBA00004141"/>
    </source>
</evidence>
<evidence type="ECO:0000256" key="5">
    <source>
        <dbReference type="SAM" id="Phobius"/>
    </source>
</evidence>
<evidence type="ECO:0000256" key="4">
    <source>
        <dbReference type="ARBA" id="ARBA00023136"/>
    </source>
</evidence>
<comment type="subcellular location">
    <subcellularLocation>
        <location evidence="1">Membrane</location>
        <topology evidence="1">Multi-pass membrane protein</topology>
    </subcellularLocation>
</comment>